<dbReference type="InterPro" id="IPR018225">
    <property type="entry name" value="Transaldolase_AS"/>
</dbReference>
<comment type="function">
    <text evidence="2">Catalyzes the rate-limiting step of the non-oxidative phase in the pentose phosphate pathway. Catalyzes the reversible conversion of sedheptulose-7-phosphate and D-glyceraldehyde 3-phosphate into erythrose-4-phosphate and beta-D-fructose 6-phosphate.</text>
</comment>
<comment type="catalytic activity">
    <reaction evidence="2">
        <text>D-sedoheptulose 7-phosphate + D-glyceraldehyde 3-phosphate = D-erythrose 4-phosphate + beta-D-fructose 6-phosphate</text>
        <dbReference type="Rhea" id="RHEA:17053"/>
        <dbReference type="ChEBI" id="CHEBI:16897"/>
        <dbReference type="ChEBI" id="CHEBI:57483"/>
        <dbReference type="ChEBI" id="CHEBI:57634"/>
        <dbReference type="ChEBI" id="CHEBI:59776"/>
        <dbReference type="EC" id="2.2.1.2"/>
    </reaction>
</comment>
<dbReference type="EC" id="2.2.1.2" evidence="2"/>
<evidence type="ECO:0000313" key="3">
    <source>
        <dbReference type="EMBL" id="KAJ5116667.1"/>
    </source>
</evidence>
<name>A0A9W9GDA1_9EURO</name>
<proteinExistence type="predicted"/>
<dbReference type="PANTHER" id="PTHR10683:SF34">
    <property type="entry name" value="TRANSALDOLASE"/>
    <property type="match status" value="1"/>
</dbReference>
<dbReference type="SUPFAM" id="SSF51569">
    <property type="entry name" value="Aldolase"/>
    <property type="match status" value="1"/>
</dbReference>
<dbReference type="InterPro" id="IPR013785">
    <property type="entry name" value="Aldolase_TIM"/>
</dbReference>
<dbReference type="Pfam" id="PF00923">
    <property type="entry name" value="TAL_FSA"/>
    <property type="match status" value="1"/>
</dbReference>
<organism evidence="3 4">
    <name type="scientific">Penicillium angulare</name>
    <dbReference type="NCBI Taxonomy" id="116970"/>
    <lineage>
        <taxon>Eukaryota</taxon>
        <taxon>Fungi</taxon>
        <taxon>Dikarya</taxon>
        <taxon>Ascomycota</taxon>
        <taxon>Pezizomycotina</taxon>
        <taxon>Eurotiomycetes</taxon>
        <taxon>Eurotiomycetidae</taxon>
        <taxon>Eurotiales</taxon>
        <taxon>Aspergillaceae</taxon>
        <taxon>Penicillium</taxon>
    </lineage>
</organism>
<evidence type="ECO:0000256" key="2">
    <source>
        <dbReference type="RuleBase" id="RU000501"/>
    </source>
</evidence>
<dbReference type="GO" id="GO:0005975">
    <property type="term" value="P:carbohydrate metabolic process"/>
    <property type="evidence" value="ECO:0007669"/>
    <property type="project" value="InterPro"/>
</dbReference>
<keyword evidence="2" id="KW-0808">Transferase</keyword>
<reference evidence="3" key="2">
    <citation type="journal article" date="2023" name="IMA Fungus">
        <title>Comparative genomic study of the Penicillium genus elucidates a diverse pangenome and 15 lateral gene transfer events.</title>
        <authorList>
            <person name="Petersen C."/>
            <person name="Sorensen T."/>
            <person name="Nielsen M.R."/>
            <person name="Sondergaard T.E."/>
            <person name="Sorensen J.L."/>
            <person name="Fitzpatrick D.A."/>
            <person name="Frisvad J.C."/>
            <person name="Nielsen K.L."/>
        </authorList>
    </citation>
    <scope>NUCLEOTIDE SEQUENCE</scope>
    <source>
        <strain evidence="3">IBT 30069</strain>
    </source>
</reference>
<gene>
    <name evidence="3" type="ORF">N7456_001015</name>
</gene>
<keyword evidence="2" id="KW-0570">Pentose shunt</keyword>
<dbReference type="OrthoDB" id="1711136at2759"/>
<sequence length="332" mass="37094">MNALEYLRFKTQVDLDALDLDVAKNGALGKPYVDATSNQIEVYFQLKAPNNAEVVQTVMSITAEIHKNYHTMKFEELAVETASVYLAARILPYISGNVHVMANPFYSFHAQRIVEAGRRYHSIFHYIDPTIDLNRVVMKVPATWEGLQACRALTTEGIKTLGTTVFSMEQCILAGEVGCVSVSPFINDLKRLVDPSYKDNDPLIGLCVEAQQYYKQHGIATCVKACSAGSLDEILQLAGVDAYTIETSDLDALAKEQRDQVQLETLCLFKEQNNTSAQSNAAFSSYVDDECRFRMDLAASKQGQSQFKLYQSIGIFCDFQRKAERLFNAARS</sequence>
<keyword evidence="4" id="KW-1185">Reference proteome</keyword>
<dbReference type="EMBL" id="JAPQKH010000001">
    <property type="protein sequence ID" value="KAJ5116667.1"/>
    <property type="molecule type" value="Genomic_DNA"/>
</dbReference>
<comment type="pathway">
    <text evidence="2">Carbohydrate degradation; pentose phosphate pathway; D-glyceraldehyde 3-phosphate and beta-D-fructose 6-phosphate from D-ribose 5-phosphate and D-xylulose 5-phosphate (non-oxidative stage): step 2/3.</text>
</comment>
<dbReference type="GO" id="GO:0009052">
    <property type="term" value="P:pentose-phosphate shunt, non-oxidative branch"/>
    <property type="evidence" value="ECO:0007669"/>
    <property type="project" value="TreeGrafter"/>
</dbReference>
<protein>
    <recommendedName>
        <fullName evidence="2">Transaldolase</fullName>
        <ecNumber evidence="2">2.2.1.2</ecNumber>
    </recommendedName>
</protein>
<reference evidence="3" key="1">
    <citation type="submission" date="2022-11" db="EMBL/GenBank/DDBJ databases">
        <authorList>
            <person name="Petersen C."/>
        </authorList>
    </citation>
    <scope>NUCLEOTIDE SEQUENCE</scope>
    <source>
        <strain evidence="3">IBT 30069</strain>
    </source>
</reference>
<dbReference type="InterPro" id="IPR001585">
    <property type="entry name" value="TAL/FSA"/>
</dbReference>
<dbReference type="Proteomes" id="UP001149165">
    <property type="component" value="Unassembled WGS sequence"/>
</dbReference>
<evidence type="ECO:0000313" key="4">
    <source>
        <dbReference type="Proteomes" id="UP001149165"/>
    </source>
</evidence>
<dbReference type="AlphaFoldDB" id="A0A9W9GDA1"/>
<dbReference type="GO" id="GO:0004801">
    <property type="term" value="F:transaldolase activity"/>
    <property type="evidence" value="ECO:0007669"/>
    <property type="project" value="UniProtKB-EC"/>
</dbReference>
<keyword evidence="1" id="KW-0704">Schiff base</keyword>
<comment type="caution">
    <text evidence="3">The sequence shown here is derived from an EMBL/GenBank/DDBJ whole genome shotgun (WGS) entry which is preliminary data.</text>
</comment>
<dbReference type="PROSITE" id="PS00958">
    <property type="entry name" value="TRANSALDOLASE_2"/>
    <property type="match status" value="1"/>
</dbReference>
<accession>A0A9W9GDA1</accession>
<dbReference type="Gene3D" id="3.20.20.70">
    <property type="entry name" value="Aldolase class I"/>
    <property type="match status" value="1"/>
</dbReference>
<dbReference type="PANTHER" id="PTHR10683">
    <property type="entry name" value="TRANSALDOLASE"/>
    <property type="match status" value="1"/>
</dbReference>
<evidence type="ECO:0000256" key="1">
    <source>
        <dbReference type="ARBA" id="ARBA00023270"/>
    </source>
</evidence>